<dbReference type="Proteomes" id="UP000177811">
    <property type="component" value="Unassembled WGS sequence"/>
</dbReference>
<keyword evidence="4 7" id="KW-0689">Ribosomal protein</keyword>
<dbReference type="PANTHER" id="PTHR12899">
    <property type="entry name" value="39S RIBOSOMAL PROTEIN L18, MITOCHONDRIAL"/>
    <property type="match status" value="1"/>
</dbReference>
<keyword evidence="3 7" id="KW-0694">RNA-binding</keyword>
<dbReference type="EMBL" id="MHQL01000034">
    <property type="protein sequence ID" value="OHA02481.1"/>
    <property type="molecule type" value="Genomic_DNA"/>
</dbReference>
<evidence type="ECO:0000256" key="3">
    <source>
        <dbReference type="ARBA" id="ARBA00022884"/>
    </source>
</evidence>
<dbReference type="FunFam" id="3.30.420.100:FF:000001">
    <property type="entry name" value="50S ribosomal protein L18"/>
    <property type="match status" value="1"/>
</dbReference>
<dbReference type="GO" id="GO:0006412">
    <property type="term" value="P:translation"/>
    <property type="evidence" value="ECO:0007669"/>
    <property type="project" value="UniProtKB-UniRule"/>
</dbReference>
<proteinExistence type="inferred from homology"/>
<dbReference type="AlphaFoldDB" id="A0A1G2KVJ5"/>
<evidence type="ECO:0000256" key="5">
    <source>
        <dbReference type="ARBA" id="ARBA00023274"/>
    </source>
</evidence>
<dbReference type="Pfam" id="PF00861">
    <property type="entry name" value="Ribosomal_L18p"/>
    <property type="match status" value="1"/>
</dbReference>
<protein>
    <recommendedName>
        <fullName evidence="6 7">Large ribosomal subunit protein uL18</fullName>
    </recommendedName>
</protein>
<evidence type="ECO:0000256" key="4">
    <source>
        <dbReference type="ARBA" id="ARBA00022980"/>
    </source>
</evidence>
<dbReference type="HAMAP" id="MF_01337_B">
    <property type="entry name" value="Ribosomal_uL18_B"/>
    <property type="match status" value="1"/>
</dbReference>
<evidence type="ECO:0000256" key="6">
    <source>
        <dbReference type="ARBA" id="ARBA00035197"/>
    </source>
</evidence>
<comment type="subunit">
    <text evidence="7">Part of the 50S ribosomal subunit; part of the 5S rRNA/L5/L18/L25 subcomplex. Contacts the 5S and 23S rRNAs.</text>
</comment>
<name>A0A1G2KVJ5_9BACT</name>
<dbReference type="CDD" id="cd00432">
    <property type="entry name" value="Ribosomal_L18_L5e"/>
    <property type="match status" value="1"/>
</dbReference>
<evidence type="ECO:0000256" key="1">
    <source>
        <dbReference type="ARBA" id="ARBA00007116"/>
    </source>
</evidence>
<evidence type="ECO:0000313" key="8">
    <source>
        <dbReference type="EMBL" id="OHA02481.1"/>
    </source>
</evidence>
<dbReference type="InterPro" id="IPR004389">
    <property type="entry name" value="Ribosomal_uL18_bac-type"/>
</dbReference>
<dbReference type="GO" id="GO:0003735">
    <property type="term" value="F:structural constituent of ribosome"/>
    <property type="evidence" value="ECO:0007669"/>
    <property type="project" value="InterPro"/>
</dbReference>
<dbReference type="InterPro" id="IPR057268">
    <property type="entry name" value="Ribosomal_L18"/>
</dbReference>
<evidence type="ECO:0000256" key="2">
    <source>
        <dbReference type="ARBA" id="ARBA00022730"/>
    </source>
</evidence>
<reference evidence="8 9" key="1">
    <citation type="journal article" date="2016" name="Nat. Commun.">
        <title>Thousands of microbial genomes shed light on interconnected biogeochemical processes in an aquifer system.</title>
        <authorList>
            <person name="Anantharaman K."/>
            <person name="Brown C.T."/>
            <person name="Hug L.A."/>
            <person name="Sharon I."/>
            <person name="Castelle C.J."/>
            <person name="Probst A.J."/>
            <person name="Thomas B.C."/>
            <person name="Singh A."/>
            <person name="Wilkins M.J."/>
            <person name="Karaoz U."/>
            <person name="Brodie E.L."/>
            <person name="Williams K.H."/>
            <person name="Hubbard S.S."/>
            <person name="Banfield J.F."/>
        </authorList>
    </citation>
    <scope>NUCLEOTIDE SEQUENCE [LARGE SCALE GENOMIC DNA]</scope>
</reference>
<sequence>MNSFKTKREKRTRRHRRVRAKIHGTALRPRLSLFRSNKHLHAQLIDDDTGKTLASASTIKTKGDRPTELGKGIAVGAIKKGVTAIVFDRGGYAYHGTIKKVAEAARAAGLKF</sequence>
<accession>A0A1G2KVJ5</accession>
<organism evidence="8 9">
    <name type="scientific">Candidatus Sungbacteria bacterium RIFCSPHIGHO2_02_FULL_51_29</name>
    <dbReference type="NCBI Taxonomy" id="1802273"/>
    <lineage>
        <taxon>Bacteria</taxon>
        <taxon>Candidatus Sungiibacteriota</taxon>
    </lineage>
</organism>
<gene>
    <name evidence="7" type="primary">rplR</name>
    <name evidence="8" type="ORF">A3C16_05390</name>
</gene>
<comment type="similarity">
    <text evidence="1 7">Belongs to the universal ribosomal protein uL18 family.</text>
</comment>
<dbReference type="SUPFAM" id="SSF53137">
    <property type="entry name" value="Translational machinery components"/>
    <property type="match status" value="1"/>
</dbReference>
<keyword evidence="2 7" id="KW-0699">rRNA-binding</keyword>
<dbReference type="GO" id="GO:0008097">
    <property type="term" value="F:5S rRNA binding"/>
    <property type="evidence" value="ECO:0007669"/>
    <property type="project" value="TreeGrafter"/>
</dbReference>
<comment type="function">
    <text evidence="7">This is one of the proteins that bind and probably mediate the attachment of the 5S RNA into the large ribosomal subunit, where it forms part of the central protuberance.</text>
</comment>
<dbReference type="NCBIfam" id="TIGR00060">
    <property type="entry name" value="L18_bact"/>
    <property type="match status" value="1"/>
</dbReference>
<evidence type="ECO:0000313" key="9">
    <source>
        <dbReference type="Proteomes" id="UP000177811"/>
    </source>
</evidence>
<keyword evidence="5 7" id="KW-0687">Ribonucleoprotein</keyword>
<comment type="caution">
    <text evidence="8">The sequence shown here is derived from an EMBL/GenBank/DDBJ whole genome shotgun (WGS) entry which is preliminary data.</text>
</comment>
<dbReference type="GO" id="GO:0022625">
    <property type="term" value="C:cytosolic large ribosomal subunit"/>
    <property type="evidence" value="ECO:0007669"/>
    <property type="project" value="TreeGrafter"/>
</dbReference>
<evidence type="ECO:0000256" key="7">
    <source>
        <dbReference type="HAMAP-Rule" id="MF_01337"/>
    </source>
</evidence>
<dbReference type="InterPro" id="IPR005484">
    <property type="entry name" value="Ribosomal_uL18_bac/plant/anim"/>
</dbReference>
<dbReference type="PANTHER" id="PTHR12899:SF3">
    <property type="entry name" value="LARGE RIBOSOMAL SUBUNIT PROTEIN UL18M"/>
    <property type="match status" value="1"/>
</dbReference>
<dbReference type="Gene3D" id="3.30.420.100">
    <property type="match status" value="1"/>
</dbReference>